<dbReference type="AlphaFoldDB" id="F2NUV7"/>
<dbReference type="OrthoDB" id="1070184at2"/>
<organism evidence="1 2">
    <name type="scientific">Treponema succinifaciens (strain ATCC 33096 / DSM 2489 / 6091)</name>
    <dbReference type="NCBI Taxonomy" id="869209"/>
    <lineage>
        <taxon>Bacteria</taxon>
        <taxon>Pseudomonadati</taxon>
        <taxon>Spirochaetota</taxon>
        <taxon>Spirochaetia</taxon>
        <taxon>Spirochaetales</taxon>
        <taxon>Treponemataceae</taxon>
        <taxon>Treponema</taxon>
    </lineage>
</organism>
<dbReference type="Proteomes" id="UP000006852">
    <property type="component" value="Chromosome"/>
</dbReference>
<reference evidence="2" key="2">
    <citation type="submission" date="2011-04" db="EMBL/GenBank/DDBJ databases">
        <title>The complete genome of chromosome of Treponema succinifaciens DSM 2489.</title>
        <authorList>
            <person name="Lucas S."/>
            <person name="Copeland A."/>
            <person name="Lapidus A."/>
            <person name="Bruce D."/>
            <person name="Goodwin L."/>
            <person name="Pitluck S."/>
            <person name="Peters L."/>
            <person name="Kyrpides N."/>
            <person name="Mavromatis K."/>
            <person name="Ivanova N."/>
            <person name="Ovchinnikova G."/>
            <person name="Teshima H."/>
            <person name="Detter J.C."/>
            <person name="Tapia R."/>
            <person name="Han C."/>
            <person name="Land M."/>
            <person name="Hauser L."/>
            <person name="Markowitz V."/>
            <person name="Cheng J.-F."/>
            <person name="Hugenholtz P."/>
            <person name="Woyke T."/>
            <person name="Wu D."/>
            <person name="Gronow S."/>
            <person name="Wellnitz S."/>
            <person name="Brambilla E."/>
            <person name="Klenk H.-P."/>
            <person name="Eisen J.A."/>
        </authorList>
    </citation>
    <scope>NUCLEOTIDE SEQUENCE [LARGE SCALE GENOMIC DNA]</scope>
    <source>
        <strain evidence="2">ATCC 33096 / DSM 2489 / 6091</strain>
    </source>
</reference>
<dbReference type="STRING" id="869209.Tresu_1018"/>
<keyword evidence="2" id="KW-1185">Reference proteome</keyword>
<accession>F2NUV7</accession>
<dbReference type="EMBL" id="CP002631">
    <property type="protein sequence ID" value="AEB13938.1"/>
    <property type="molecule type" value="Genomic_DNA"/>
</dbReference>
<evidence type="ECO:0000313" key="2">
    <source>
        <dbReference type="Proteomes" id="UP000006852"/>
    </source>
</evidence>
<dbReference type="eggNOG" id="ENOG5033EKM">
    <property type="taxonomic scope" value="Bacteria"/>
</dbReference>
<sequence>MNLTPPEQYKLCANSACKKSGNCLRQICYRQLTKNDIGIYVLNPLLFPKKNEDCPYFRTDKKIKLAWGTKNILDDIPNKKAAEIKKELLIKYGRTKYYQFYRCEKPLFPSDQQIFTKIFQKNGIEAEVKYEKFTEDYDWSY</sequence>
<dbReference type="HOGENOM" id="CLU_115284_0_0_12"/>
<reference evidence="1 2" key="1">
    <citation type="journal article" date="2011" name="Stand. Genomic Sci.">
        <title>Complete genome sequence of Treponema succinifaciens type strain (6091).</title>
        <authorList>
            <person name="Han C."/>
            <person name="Gronow S."/>
            <person name="Teshima H."/>
            <person name="Lapidus A."/>
            <person name="Nolan M."/>
            <person name="Lucas S."/>
            <person name="Hammon N."/>
            <person name="Deshpande S."/>
            <person name="Cheng J.F."/>
            <person name="Zeytun A."/>
            <person name="Tapia R."/>
            <person name="Goodwin L."/>
            <person name="Pitluck S."/>
            <person name="Liolios K."/>
            <person name="Pagani I."/>
            <person name="Ivanova N."/>
            <person name="Mavromatis K."/>
            <person name="Mikhailova N."/>
            <person name="Huntemann M."/>
            <person name="Pati A."/>
            <person name="Chen A."/>
            <person name="Palaniappan K."/>
            <person name="Land M."/>
            <person name="Hauser L."/>
            <person name="Brambilla E.M."/>
            <person name="Rohde M."/>
            <person name="Goker M."/>
            <person name="Woyke T."/>
            <person name="Bristow J."/>
            <person name="Eisen J.A."/>
            <person name="Markowitz V."/>
            <person name="Hugenholtz P."/>
            <person name="Kyrpides N.C."/>
            <person name="Klenk H.P."/>
            <person name="Detter J.C."/>
        </authorList>
    </citation>
    <scope>NUCLEOTIDE SEQUENCE [LARGE SCALE GENOMIC DNA]</scope>
    <source>
        <strain evidence="2">ATCC 33096 / DSM 2489 / 6091</strain>
    </source>
</reference>
<dbReference type="RefSeq" id="WP_013701230.1">
    <property type="nucleotide sequence ID" value="NC_015385.1"/>
</dbReference>
<dbReference type="InterPro" id="IPR045724">
    <property type="entry name" value="DUF6078"/>
</dbReference>
<evidence type="ECO:0000313" key="1">
    <source>
        <dbReference type="EMBL" id="AEB13938.1"/>
    </source>
</evidence>
<dbReference type="GeneID" id="302998177"/>
<name>F2NUV7_TRES6</name>
<dbReference type="KEGG" id="tsu:Tresu_1018"/>
<dbReference type="Pfam" id="PF19555">
    <property type="entry name" value="DUF6078"/>
    <property type="match status" value="1"/>
</dbReference>
<proteinExistence type="predicted"/>
<protein>
    <submittedName>
        <fullName evidence="1">Uncharacterized protein</fullName>
    </submittedName>
</protein>
<gene>
    <name evidence="1" type="ordered locus">Tresu_1018</name>
</gene>